<reference evidence="2 3" key="1">
    <citation type="submission" date="2015-04" db="EMBL/GenBank/DDBJ databases">
        <title>Taxonomic description and genome sequence of Bacillus campisalis sp. nov., a novel member of the genus Bacillus isolated from solar saltern.</title>
        <authorList>
            <person name="Mathan Kumar R."/>
            <person name="Kaur G."/>
            <person name="Kumar A."/>
            <person name="Singh N.K."/>
            <person name="Kaur N."/>
            <person name="Kumar N."/>
            <person name="Mayilraj S."/>
        </authorList>
    </citation>
    <scope>NUCLEOTIDE SEQUENCE [LARGE SCALE GENOMIC DNA]</scope>
    <source>
        <strain evidence="2 3">SA2-6</strain>
    </source>
</reference>
<dbReference type="SUPFAM" id="SSF56281">
    <property type="entry name" value="Metallo-hydrolase/oxidoreductase"/>
    <property type="match status" value="1"/>
</dbReference>
<accession>A0A0M2SXN2</accession>
<dbReference type="RefSeq" id="WP_046524085.1">
    <property type="nucleotide sequence ID" value="NZ_LAYY01000012.1"/>
</dbReference>
<dbReference type="InterPro" id="IPR041516">
    <property type="entry name" value="LACTB2_WH"/>
</dbReference>
<sequence>MNLSDSIHVIRVAIPTPTLWPHTSTNCYLIGNRHESILVDAGYDQDETKNELEKAIKNHSLARPKAIILTHYHRDHAPGVRQLTEWSAHVYCHTMEEEKIREAIGPKMELSFLKDGDLLNVAGLNVEILHAPGHTKGHLNLYLPELELLLAGDNLVGEGTTWIGRPDGDMAAYMDSLRKAKQLKLSKVGPGHGEWIMQPYKHIDFVLDRRTSREKQIMELLKVHLQLDADTLTKLIYDGKIHESIFEVAKRTTEAHLEKLLIEGKVSFKEPVYLLR</sequence>
<dbReference type="AlphaFoldDB" id="A0A0M2SXN2"/>
<dbReference type="Pfam" id="PF17778">
    <property type="entry name" value="WHD_BLACT"/>
    <property type="match status" value="1"/>
</dbReference>
<feature type="domain" description="Metallo-beta-lactamase" evidence="1">
    <location>
        <begin position="24"/>
        <end position="192"/>
    </location>
</feature>
<evidence type="ECO:0000313" key="3">
    <source>
        <dbReference type="Proteomes" id="UP000034166"/>
    </source>
</evidence>
<evidence type="ECO:0000259" key="1">
    <source>
        <dbReference type="SMART" id="SM00849"/>
    </source>
</evidence>
<dbReference type="Pfam" id="PF00753">
    <property type="entry name" value="Lactamase_B"/>
    <property type="match status" value="1"/>
</dbReference>
<dbReference type="InterPro" id="IPR050662">
    <property type="entry name" value="Sec-metab_biosynth-thioest"/>
</dbReference>
<organism evidence="2 3">
    <name type="scientific">Mesobacillus campisalis</name>
    <dbReference type="NCBI Taxonomy" id="1408103"/>
    <lineage>
        <taxon>Bacteria</taxon>
        <taxon>Bacillati</taxon>
        <taxon>Bacillota</taxon>
        <taxon>Bacilli</taxon>
        <taxon>Bacillales</taxon>
        <taxon>Bacillaceae</taxon>
        <taxon>Mesobacillus</taxon>
    </lineage>
</organism>
<evidence type="ECO:0000313" key="2">
    <source>
        <dbReference type="EMBL" id="KKK37747.1"/>
    </source>
</evidence>
<dbReference type="InterPro" id="IPR036866">
    <property type="entry name" value="RibonucZ/Hydroxyglut_hydro"/>
</dbReference>
<dbReference type="EMBL" id="LAYY01000012">
    <property type="protein sequence ID" value="KKK37747.1"/>
    <property type="molecule type" value="Genomic_DNA"/>
</dbReference>
<dbReference type="PATRIC" id="fig|1408103.3.peg.2783"/>
<dbReference type="SMART" id="SM00849">
    <property type="entry name" value="Lactamase_B"/>
    <property type="match status" value="1"/>
</dbReference>
<dbReference type="Gene3D" id="1.10.10.10">
    <property type="entry name" value="Winged helix-like DNA-binding domain superfamily/Winged helix DNA-binding domain"/>
    <property type="match status" value="1"/>
</dbReference>
<keyword evidence="3" id="KW-1185">Reference proteome</keyword>
<protein>
    <recommendedName>
        <fullName evidence="1">Metallo-beta-lactamase domain-containing protein</fullName>
    </recommendedName>
</protein>
<name>A0A0M2SXN2_9BACI</name>
<dbReference type="Gene3D" id="3.60.15.10">
    <property type="entry name" value="Ribonuclease Z/Hydroxyacylglutathione hydrolase-like"/>
    <property type="match status" value="1"/>
</dbReference>
<dbReference type="InterPro" id="IPR001279">
    <property type="entry name" value="Metallo-B-lactamas"/>
</dbReference>
<dbReference type="InterPro" id="IPR036388">
    <property type="entry name" value="WH-like_DNA-bd_sf"/>
</dbReference>
<dbReference type="PANTHER" id="PTHR23131">
    <property type="entry name" value="ENDORIBONUCLEASE LACTB2"/>
    <property type="match status" value="1"/>
</dbReference>
<proteinExistence type="predicted"/>
<dbReference type="PANTHER" id="PTHR23131:SF0">
    <property type="entry name" value="ENDORIBONUCLEASE LACTB2"/>
    <property type="match status" value="1"/>
</dbReference>
<comment type="caution">
    <text evidence="2">The sequence shown here is derived from an EMBL/GenBank/DDBJ whole genome shotgun (WGS) entry which is preliminary data.</text>
</comment>
<gene>
    <name evidence="2" type="ORF">WQ57_12370</name>
</gene>
<dbReference type="Proteomes" id="UP000034166">
    <property type="component" value="Unassembled WGS sequence"/>
</dbReference>